<evidence type="ECO:0000256" key="2">
    <source>
        <dbReference type="ARBA" id="ARBA00022801"/>
    </source>
</evidence>
<dbReference type="InterPro" id="IPR013783">
    <property type="entry name" value="Ig-like_fold"/>
</dbReference>
<proteinExistence type="inferred from homology"/>
<dbReference type="SUPFAM" id="SSF51445">
    <property type="entry name" value="(Trans)glycosidases"/>
    <property type="match status" value="1"/>
</dbReference>
<dbReference type="InterPro" id="IPR017853">
    <property type="entry name" value="GH"/>
</dbReference>
<dbReference type="FunFam" id="2.60.40.10:FF:000495">
    <property type="entry name" value="Periplasmic beta-glucosidase"/>
    <property type="match status" value="1"/>
</dbReference>
<dbReference type="InterPro" id="IPR036881">
    <property type="entry name" value="Glyco_hydro_3_C_sf"/>
</dbReference>
<dbReference type="InterPro" id="IPR001764">
    <property type="entry name" value="Glyco_hydro_3_N"/>
</dbReference>
<accession>A0A0K2SI84</accession>
<evidence type="ECO:0000256" key="3">
    <source>
        <dbReference type="ARBA" id="ARBA00023277"/>
    </source>
</evidence>
<dbReference type="KEGG" id="lpil:LIP_0938"/>
<dbReference type="PANTHER" id="PTHR42715">
    <property type="entry name" value="BETA-GLUCOSIDASE"/>
    <property type="match status" value="1"/>
</dbReference>
<dbReference type="InterPro" id="IPR019800">
    <property type="entry name" value="Glyco_hydro_3_AS"/>
</dbReference>
<dbReference type="Gene3D" id="2.60.40.10">
    <property type="entry name" value="Immunoglobulins"/>
    <property type="match status" value="1"/>
</dbReference>
<keyword evidence="3" id="KW-0119">Carbohydrate metabolism</keyword>
<dbReference type="GO" id="GO:0005975">
    <property type="term" value="P:carbohydrate metabolic process"/>
    <property type="evidence" value="ECO:0007669"/>
    <property type="project" value="InterPro"/>
</dbReference>
<dbReference type="EMBL" id="AP014924">
    <property type="protein sequence ID" value="BAS26795.1"/>
    <property type="molecule type" value="Genomic_DNA"/>
</dbReference>
<name>A0A0K2SI84_LIMPI</name>
<sequence length="753" mass="81433">MEDLEALVRQMTLEEKASLCSGATAWTTEAIARLGIPSIVVSDGPHGLRRPAEEGQLLSRSIPATCFPTASSLACSWDRDLVREIGQALGSESRALGVHVLLAPGVNMKRTPLCGRNFEYFSEDPYLAGDLAAAYIEGVQSTGVGTCLKHFAANNQETDRMTVSAEIPERVLREIYLSAFERAVQKARPWSIMCSYNRLNGTYTSQHRQLLTDVLRDEWGFEGVVISDWGAVEDRVSGLAAGLDLEMPGPSPANDARIVEAVRSGRLDERDLDRAVLRILDLVRRAHREAGSTEGLDVELHHQLARRAAAASMVLLKNQGALLPLDPARPGSVAVLGQMGVVPQFQGGGSSRVNPTKVDVPLDELREAAPQASFSYCQGYREDGAADAELLRAAVEAARAAEVALVFVGLPDGVESEGYDRRAMDLPAGHVELIKSVVEVQPRTAVVLQNGAPVSLADWVDRVPALLLAGLAGQASGGAVADLLFGEVNPSGKLAETYPARLEDNPSYLNFPGENGRVFYGEGLFIGYRYYDTKRVDPFFPFGHGLSYTTFAYGPLSLSSREMTPAGSLEVSLPITNTGERPGEEVVQLYVRPRRSRLARPVKELKGFAKVDLAPGQSKPVTFTLTIRDLSYYDPDKSGWVAEPGEYDLLVGASSRDIRGEATVRLVEGVRAEQLLDADSSIRAWLEHPAGRSTLERLLPAEVAGQFGEGPLPPFVLELPLKKLPMLSQGAVDETTVERIVAEAGQCMGRPTP</sequence>
<dbReference type="AlphaFoldDB" id="A0A0K2SI84"/>
<dbReference type="PRINTS" id="PR00133">
    <property type="entry name" value="GLHYDRLASE3"/>
</dbReference>
<keyword evidence="2 4" id="KW-0378">Hydrolase</keyword>
<dbReference type="InterPro" id="IPR050288">
    <property type="entry name" value="Cellulose_deg_GH3"/>
</dbReference>
<feature type="domain" description="Fibronectin type III-like" evidence="5">
    <location>
        <begin position="585"/>
        <end position="655"/>
    </location>
</feature>
<dbReference type="SMART" id="SM01217">
    <property type="entry name" value="Fn3_like"/>
    <property type="match status" value="1"/>
</dbReference>
<dbReference type="Pfam" id="PF14310">
    <property type="entry name" value="Fn3-like"/>
    <property type="match status" value="1"/>
</dbReference>
<gene>
    <name evidence="6" type="ORF">LIP_0938</name>
</gene>
<dbReference type="PROSITE" id="PS00775">
    <property type="entry name" value="GLYCOSYL_HYDROL_F3"/>
    <property type="match status" value="1"/>
</dbReference>
<dbReference type="Pfam" id="PF01915">
    <property type="entry name" value="Glyco_hydro_3_C"/>
    <property type="match status" value="1"/>
</dbReference>
<evidence type="ECO:0000259" key="5">
    <source>
        <dbReference type="SMART" id="SM01217"/>
    </source>
</evidence>
<keyword evidence="7" id="KW-1185">Reference proteome</keyword>
<dbReference type="PANTHER" id="PTHR42715:SF10">
    <property type="entry name" value="BETA-GLUCOSIDASE"/>
    <property type="match status" value="1"/>
</dbReference>
<dbReference type="PATRIC" id="fig|1555112.3.peg.977"/>
<dbReference type="Gene3D" id="3.20.20.300">
    <property type="entry name" value="Glycoside hydrolase, family 3, N-terminal domain"/>
    <property type="match status" value="1"/>
</dbReference>
<reference evidence="7" key="2">
    <citation type="journal article" date="2016" name="Int. J. Syst. Evol. Microbiol.">
        <title>Complete genome sequence and cell structure of Limnochorda pilosa, a Gram-negative spore-former within the phylum Firmicutes.</title>
        <authorList>
            <person name="Watanabe M."/>
            <person name="Kojima H."/>
            <person name="Fukui M."/>
        </authorList>
    </citation>
    <scope>NUCLEOTIDE SEQUENCE [LARGE SCALE GENOMIC DNA]</scope>
    <source>
        <strain evidence="7">HC45</strain>
    </source>
</reference>
<dbReference type="OrthoDB" id="9805821at2"/>
<dbReference type="InterPro" id="IPR002772">
    <property type="entry name" value="Glyco_hydro_3_C"/>
</dbReference>
<dbReference type="Proteomes" id="UP000065807">
    <property type="component" value="Chromosome"/>
</dbReference>
<dbReference type="GO" id="GO:0008422">
    <property type="term" value="F:beta-glucosidase activity"/>
    <property type="evidence" value="ECO:0007669"/>
    <property type="project" value="UniProtKB-ARBA"/>
</dbReference>
<evidence type="ECO:0000313" key="7">
    <source>
        <dbReference type="Proteomes" id="UP000065807"/>
    </source>
</evidence>
<dbReference type="STRING" id="1555112.LIP_0938"/>
<keyword evidence="4" id="KW-0326">Glycosidase</keyword>
<evidence type="ECO:0000313" key="6">
    <source>
        <dbReference type="EMBL" id="BAS26795.1"/>
    </source>
</evidence>
<evidence type="ECO:0000256" key="1">
    <source>
        <dbReference type="ARBA" id="ARBA00005336"/>
    </source>
</evidence>
<dbReference type="RefSeq" id="WP_068134870.1">
    <property type="nucleotide sequence ID" value="NZ_AP014924.1"/>
</dbReference>
<dbReference type="Gene3D" id="3.40.50.1700">
    <property type="entry name" value="Glycoside hydrolase family 3 C-terminal domain"/>
    <property type="match status" value="1"/>
</dbReference>
<dbReference type="Pfam" id="PF00933">
    <property type="entry name" value="Glyco_hydro_3"/>
    <property type="match status" value="1"/>
</dbReference>
<dbReference type="InterPro" id="IPR036962">
    <property type="entry name" value="Glyco_hydro_3_N_sf"/>
</dbReference>
<protein>
    <submittedName>
        <fullName evidence="6">Glycosyl hydrolase family 3</fullName>
    </submittedName>
</protein>
<organism evidence="6 7">
    <name type="scientific">Limnochorda pilosa</name>
    <dbReference type="NCBI Taxonomy" id="1555112"/>
    <lineage>
        <taxon>Bacteria</taxon>
        <taxon>Bacillati</taxon>
        <taxon>Bacillota</taxon>
        <taxon>Limnochordia</taxon>
        <taxon>Limnochordales</taxon>
        <taxon>Limnochordaceae</taxon>
        <taxon>Limnochorda</taxon>
    </lineage>
</organism>
<dbReference type="InterPro" id="IPR026891">
    <property type="entry name" value="Fn3-like"/>
</dbReference>
<reference evidence="7" key="1">
    <citation type="submission" date="2015-07" db="EMBL/GenBank/DDBJ databases">
        <title>Complete genome sequence and phylogenetic analysis of Limnochorda pilosa.</title>
        <authorList>
            <person name="Watanabe M."/>
            <person name="Kojima H."/>
            <person name="Fukui M."/>
        </authorList>
    </citation>
    <scope>NUCLEOTIDE SEQUENCE [LARGE SCALE GENOMIC DNA]</scope>
    <source>
        <strain evidence="7">HC45</strain>
    </source>
</reference>
<comment type="similarity">
    <text evidence="1 4">Belongs to the glycosyl hydrolase 3 family.</text>
</comment>
<dbReference type="SUPFAM" id="SSF52279">
    <property type="entry name" value="Beta-D-glucan exohydrolase, C-terminal domain"/>
    <property type="match status" value="1"/>
</dbReference>
<evidence type="ECO:0000256" key="4">
    <source>
        <dbReference type="RuleBase" id="RU361161"/>
    </source>
</evidence>